<organism evidence="9 10">
    <name type="scientific">Camellia sinensis var. sinensis</name>
    <name type="common">China tea</name>
    <dbReference type="NCBI Taxonomy" id="542762"/>
    <lineage>
        <taxon>Eukaryota</taxon>
        <taxon>Viridiplantae</taxon>
        <taxon>Streptophyta</taxon>
        <taxon>Embryophyta</taxon>
        <taxon>Tracheophyta</taxon>
        <taxon>Spermatophyta</taxon>
        <taxon>Magnoliopsida</taxon>
        <taxon>eudicotyledons</taxon>
        <taxon>Gunneridae</taxon>
        <taxon>Pentapetalae</taxon>
        <taxon>asterids</taxon>
        <taxon>Ericales</taxon>
        <taxon>Theaceae</taxon>
        <taxon>Camellia</taxon>
    </lineage>
</organism>
<feature type="signal peptide" evidence="8">
    <location>
        <begin position="1"/>
        <end position="17"/>
    </location>
</feature>
<evidence type="ECO:0000256" key="1">
    <source>
        <dbReference type="ARBA" id="ARBA00004613"/>
    </source>
</evidence>
<dbReference type="Proteomes" id="UP000306102">
    <property type="component" value="Unassembled WGS sequence"/>
</dbReference>
<comment type="similarity">
    <text evidence="2">Belongs to the 'GDSL' lipolytic enzyme family.</text>
</comment>
<reference evidence="9 10" key="1">
    <citation type="journal article" date="2018" name="Proc. Natl. Acad. Sci. U.S.A.">
        <title>Draft genome sequence of Camellia sinensis var. sinensis provides insights into the evolution of the tea genome and tea quality.</title>
        <authorList>
            <person name="Wei C."/>
            <person name="Yang H."/>
            <person name="Wang S."/>
            <person name="Zhao J."/>
            <person name="Liu C."/>
            <person name="Gao L."/>
            <person name="Xia E."/>
            <person name="Lu Y."/>
            <person name="Tai Y."/>
            <person name="She G."/>
            <person name="Sun J."/>
            <person name="Cao H."/>
            <person name="Tong W."/>
            <person name="Gao Q."/>
            <person name="Li Y."/>
            <person name="Deng W."/>
            <person name="Jiang X."/>
            <person name="Wang W."/>
            <person name="Chen Q."/>
            <person name="Zhang S."/>
            <person name="Li H."/>
            <person name="Wu J."/>
            <person name="Wang P."/>
            <person name="Li P."/>
            <person name="Shi C."/>
            <person name="Zheng F."/>
            <person name="Jian J."/>
            <person name="Huang B."/>
            <person name="Shan D."/>
            <person name="Shi M."/>
            <person name="Fang C."/>
            <person name="Yue Y."/>
            <person name="Li F."/>
            <person name="Li D."/>
            <person name="Wei S."/>
            <person name="Han B."/>
            <person name="Jiang C."/>
            <person name="Yin Y."/>
            <person name="Xia T."/>
            <person name="Zhang Z."/>
            <person name="Bennetzen J.L."/>
            <person name="Zhao S."/>
            <person name="Wan X."/>
        </authorList>
    </citation>
    <scope>NUCLEOTIDE SEQUENCE [LARGE SCALE GENOMIC DNA]</scope>
    <source>
        <strain evidence="10">cv. Shuchazao</strain>
        <tissue evidence="9">Leaf</tissue>
    </source>
</reference>
<dbReference type="Gene3D" id="3.40.50.1110">
    <property type="entry name" value="SGNH hydrolase"/>
    <property type="match status" value="1"/>
</dbReference>
<dbReference type="GO" id="GO:0005576">
    <property type="term" value="C:extracellular region"/>
    <property type="evidence" value="ECO:0007669"/>
    <property type="project" value="UniProtKB-SubCell"/>
</dbReference>
<dbReference type="PANTHER" id="PTHR45650">
    <property type="entry name" value="GDSL-LIKE LIPASE/ACYLHYDROLASE-RELATED"/>
    <property type="match status" value="1"/>
</dbReference>
<keyword evidence="5" id="KW-0378">Hydrolase</keyword>
<evidence type="ECO:0000256" key="2">
    <source>
        <dbReference type="ARBA" id="ARBA00008668"/>
    </source>
</evidence>
<accession>A0A4S4DGU7</accession>
<dbReference type="InterPro" id="IPR036514">
    <property type="entry name" value="SGNH_hydro_sf"/>
</dbReference>
<dbReference type="AlphaFoldDB" id="A0A4S4DGU7"/>
<evidence type="ECO:0000256" key="3">
    <source>
        <dbReference type="ARBA" id="ARBA00022525"/>
    </source>
</evidence>
<comment type="caution">
    <text evidence="9">The sequence shown here is derived from an EMBL/GenBank/DDBJ whole genome shotgun (WGS) entry which is preliminary data.</text>
</comment>
<sequence length="151" mass="16652">MVSIISLVASLQPWVHAKPEVPCFFIFGDSLADNGNNNVGSLAKSNYQPYGIDFPEGPTGRFCNGRTISDIIAEHLGFDDFIPSFARALDRDILMGVNYASGGAGIRNETGRKLIEFKDLRVTRVRIANQRALPPLLEIMVGICHPIYRIC</sequence>
<comment type="subcellular location">
    <subcellularLocation>
        <location evidence="1">Secreted</location>
    </subcellularLocation>
</comment>
<gene>
    <name evidence="9" type="ORF">TEA_002557</name>
</gene>
<proteinExistence type="inferred from homology"/>
<evidence type="ECO:0008006" key="11">
    <source>
        <dbReference type="Google" id="ProtNLM"/>
    </source>
</evidence>
<evidence type="ECO:0000313" key="10">
    <source>
        <dbReference type="Proteomes" id="UP000306102"/>
    </source>
</evidence>
<keyword evidence="3" id="KW-0964">Secreted</keyword>
<dbReference type="InterPro" id="IPR001087">
    <property type="entry name" value="GDSL"/>
</dbReference>
<evidence type="ECO:0000256" key="6">
    <source>
        <dbReference type="ARBA" id="ARBA00022963"/>
    </source>
</evidence>
<dbReference type="EMBL" id="SDRB02011285">
    <property type="protein sequence ID" value="THG01991.1"/>
    <property type="molecule type" value="Genomic_DNA"/>
</dbReference>
<evidence type="ECO:0000256" key="8">
    <source>
        <dbReference type="SAM" id="SignalP"/>
    </source>
</evidence>
<dbReference type="GO" id="GO:0016042">
    <property type="term" value="P:lipid catabolic process"/>
    <property type="evidence" value="ECO:0007669"/>
    <property type="project" value="UniProtKB-KW"/>
</dbReference>
<keyword evidence="6" id="KW-0442">Lipid degradation</keyword>
<dbReference type="Pfam" id="PF00657">
    <property type="entry name" value="Lipase_GDSL"/>
    <property type="match status" value="1"/>
</dbReference>
<evidence type="ECO:0000256" key="5">
    <source>
        <dbReference type="ARBA" id="ARBA00022801"/>
    </source>
</evidence>
<evidence type="ECO:0000256" key="4">
    <source>
        <dbReference type="ARBA" id="ARBA00022729"/>
    </source>
</evidence>
<feature type="chain" id="PRO_5020864971" description="GDSL esterase/lipase" evidence="8">
    <location>
        <begin position="18"/>
        <end position="151"/>
    </location>
</feature>
<keyword evidence="7" id="KW-0443">Lipid metabolism</keyword>
<dbReference type="PANTHER" id="PTHR45650:SF75">
    <property type="entry name" value="GDSL-LIKE LIPASE_ACYLHYDROLASE"/>
    <property type="match status" value="1"/>
</dbReference>
<name>A0A4S4DGU7_CAMSN</name>
<dbReference type="InterPro" id="IPR051238">
    <property type="entry name" value="GDSL_esterase/lipase"/>
</dbReference>
<protein>
    <recommendedName>
        <fullName evidence="11">GDSL esterase/lipase</fullName>
    </recommendedName>
</protein>
<evidence type="ECO:0000313" key="9">
    <source>
        <dbReference type="EMBL" id="THG01991.1"/>
    </source>
</evidence>
<keyword evidence="10" id="KW-1185">Reference proteome</keyword>
<keyword evidence="4 8" id="KW-0732">Signal</keyword>
<evidence type="ECO:0000256" key="7">
    <source>
        <dbReference type="ARBA" id="ARBA00023098"/>
    </source>
</evidence>
<dbReference type="GO" id="GO:0016788">
    <property type="term" value="F:hydrolase activity, acting on ester bonds"/>
    <property type="evidence" value="ECO:0007669"/>
    <property type="project" value="InterPro"/>
</dbReference>